<organism evidence="2 3">
    <name type="scientific">Ridgeia piscesae</name>
    <name type="common">Tubeworm</name>
    <dbReference type="NCBI Taxonomy" id="27915"/>
    <lineage>
        <taxon>Eukaryota</taxon>
        <taxon>Metazoa</taxon>
        <taxon>Spiralia</taxon>
        <taxon>Lophotrochozoa</taxon>
        <taxon>Annelida</taxon>
        <taxon>Polychaeta</taxon>
        <taxon>Sedentaria</taxon>
        <taxon>Canalipalpata</taxon>
        <taxon>Sabellida</taxon>
        <taxon>Siboglinidae</taxon>
        <taxon>Ridgeia</taxon>
    </lineage>
</organism>
<sequence>MDNVVVRPATPGDFDDIVRISKGIYDGYDLLPGTYMKCLQNPNRCAQVAEWNGEIVAFSAVLVVDGGRTAIVQYGRSAETVRGTGFFHQLVLREFAEFVYPKFPRIVRVRTSSTNTDFWDAKNDGTIIEIRRVIVCLAFDAVPYEDFVRLLTPQRMAALRQQLPIDSLSPADGNTLNNILGDHVSKRQLFPEEIIVSEDEIFDAHESNTCAIMQSCCACFVGGSASSVYTSFSLGHVFFCPIGRVCSIDYYGPKDDSLILAHVARYLPLAPDIWLKGPVTFKVYVKEACFGAETKGRFQQFATANIAPHGPPVRYLNIYTMTHPMVVPNSQL</sequence>
<proteinExistence type="predicted"/>
<reference evidence="2" key="1">
    <citation type="journal article" date="2023" name="Mol. Biol. Evol.">
        <title>Third-Generation Sequencing Reveals the Adaptive Role of the Epigenome in Three Deep-Sea Polychaetes.</title>
        <authorList>
            <person name="Perez M."/>
            <person name="Aroh O."/>
            <person name="Sun Y."/>
            <person name="Lan Y."/>
            <person name="Juniper S.K."/>
            <person name="Young C.R."/>
            <person name="Angers B."/>
            <person name="Qian P.Y."/>
        </authorList>
    </citation>
    <scope>NUCLEOTIDE SEQUENCE</scope>
    <source>
        <strain evidence="2">R07B-5</strain>
    </source>
</reference>
<evidence type="ECO:0000313" key="2">
    <source>
        <dbReference type="EMBL" id="KAK2181857.1"/>
    </source>
</evidence>
<dbReference type="PANTHER" id="PTHR47403:SF6">
    <property type="entry name" value="N-ACETYLTRANSFERASE DOMAIN-CONTAINING PROTEIN"/>
    <property type="match status" value="1"/>
</dbReference>
<name>A0AAD9L262_RIDPI</name>
<dbReference type="InterPro" id="IPR056483">
    <property type="entry name" value="Hisat_C"/>
</dbReference>
<dbReference type="InterPro" id="IPR016181">
    <property type="entry name" value="Acyl_CoA_acyltransferase"/>
</dbReference>
<dbReference type="Proteomes" id="UP001209878">
    <property type="component" value="Unassembled WGS sequence"/>
</dbReference>
<comment type="caution">
    <text evidence="2">The sequence shown here is derived from an EMBL/GenBank/DDBJ whole genome shotgun (WGS) entry which is preliminary data.</text>
</comment>
<evidence type="ECO:0000259" key="1">
    <source>
        <dbReference type="Pfam" id="PF24066"/>
    </source>
</evidence>
<protein>
    <recommendedName>
        <fullName evidence="1">Histidine N-acetyltransferase C-terminal domain-containing protein</fullName>
    </recommendedName>
</protein>
<dbReference type="SUPFAM" id="SSF55729">
    <property type="entry name" value="Acyl-CoA N-acyltransferases (Nat)"/>
    <property type="match status" value="1"/>
</dbReference>
<accession>A0AAD9L262</accession>
<dbReference type="Gene3D" id="3.40.630.30">
    <property type="match status" value="1"/>
</dbReference>
<evidence type="ECO:0000313" key="3">
    <source>
        <dbReference type="Proteomes" id="UP001209878"/>
    </source>
</evidence>
<dbReference type="AlphaFoldDB" id="A0AAD9L262"/>
<gene>
    <name evidence="2" type="ORF">NP493_378g00008</name>
</gene>
<dbReference type="Pfam" id="PF24066">
    <property type="entry name" value="Hisat_C"/>
    <property type="match status" value="1"/>
</dbReference>
<dbReference type="PANTHER" id="PTHR47403">
    <property type="entry name" value="LOC100145250 PROTEIN"/>
    <property type="match status" value="1"/>
</dbReference>
<feature type="domain" description="Histidine N-acetyltransferase C-terminal" evidence="1">
    <location>
        <begin position="173"/>
        <end position="285"/>
    </location>
</feature>
<dbReference type="EMBL" id="JAODUO010000376">
    <property type="protein sequence ID" value="KAK2181857.1"/>
    <property type="molecule type" value="Genomic_DNA"/>
</dbReference>
<keyword evidence="3" id="KW-1185">Reference proteome</keyword>